<proteinExistence type="predicted"/>
<accession>A0A4P8HPI7</accession>
<evidence type="ECO:0000313" key="2">
    <source>
        <dbReference type="EMBL" id="MBB3220895.1"/>
    </source>
</evidence>
<evidence type="ECO:0000313" key="3">
    <source>
        <dbReference type="EMBL" id="QCP11647.1"/>
    </source>
</evidence>
<dbReference type="Proteomes" id="UP000584325">
    <property type="component" value="Unassembled WGS sequence"/>
</dbReference>
<dbReference type="EMBL" id="JACHXS010000002">
    <property type="protein sequence ID" value="MBB3220895.1"/>
    <property type="molecule type" value="Genomic_DNA"/>
</dbReference>
<dbReference type="OrthoDB" id="8940851at2"/>
<name>A0A4P8HPI7_9BURK</name>
<evidence type="ECO:0000259" key="1">
    <source>
        <dbReference type="Pfam" id="PF13590"/>
    </source>
</evidence>
<reference evidence="3 4" key="1">
    <citation type="submission" date="2019-05" db="EMBL/GenBank/DDBJ databases">
        <title>Draft Genome Sequences of Six Type Strains of the Genus Massilia.</title>
        <authorList>
            <person name="Miess H."/>
            <person name="Frediansyhah A."/>
            <person name="Gross H."/>
        </authorList>
    </citation>
    <scope>NUCLEOTIDE SEQUENCE [LARGE SCALE GENOMIC DNA]</scope>
    <source>
        <strain evidence="3 4">DSMZ 26121</strain>
    </source>
</reference>
<dbReference type="InterPro" id="IPR025411">
    <property type="entry name" value="DUF4136"/>
</dbReference>
<sequence length="222" mass="25231">MKSFAILVAAGSLLLGGCATTIRSDVTVFHQWPAQLQEKTYVFDTPAPSEDTLEYRSYQGLVANELSKLGFAQAGAPEQAKLRVDMAFSTIDRPTRVLQAYDPFWTGAGPHWGMYGGMYGGWPYRGGFYPSRYRYRHWAFRPYYDPWMFGPTEYREVIRHNYERKLNVSIADNTGKKLYDVTVQNTSRRQSTPAVMPLLVQSAFTGFPGENGKARQIDLELQ</sequence>
<protein>
    <submittedName>
        <fullName evidence="3">DUF4136 domain-containing protein</fullName>
    </submittedName>
</protein>
<organism evidence="2 5">
    <name type="scientific">Pseudoduganella umbonata</name>
    <dbReference type="NCBI Taxonomy" id="864828"/>
    <lineage>
        <taxon>Bacteria</taxon>
        <taxon>Pseudomonadati</taxon>
        <taxon>Pseudomonadota</taxon>
        <taxon>Betaproteobacteria</taxon>
        <taxon>Burkholderiales</taxon>
        <taxon>Oxalobacteraceae</taxon>
        <taxon>Telluria group</taxon>
        <taxon>Pseudoduganella</taxon>
    </lineage>
</organism>
<gene>
    <name evidence="3" type="ORF">FCL38_15395</name>
    <name evidence="2" type="ORF">FHS02_001694</name>
</gene>
<dbReference type="Pfam" id="PF13590">
    <property type="entry name" value="DUF4136"/>
    <property type="match status" value="1"/>
</dbReference>
<reference evidence="2 5" key="2">
    <citation type="submission" date="2020-08" db="EMBL/GenBank/DDBJ databases">
        <title>Genomic Encyclopedia of Type Strains, Phase III (KMG-III): the genomes of soil and plant-associated and newly described type strains.</title>
        <authorList>
            <person name="Whitman W."/>
        </authorList>
    </citation>
    <scope>NUCLEOTIDE SEQUENCE [LARGE SCALE GENOMIC DNA]</scope>
    <source>
        <strain evidence="2 5">CECT 7753</strain>
    </source>
</reference>
<feature type="domain" description="DUF4136" evidence="1">
    <location>
        <begin position="27"/>
        <end position="209"/>
    </location>
</feature>
<dbReference type="PROSITE" id="PS51257">
    <property type="entry name" value="PROKAR_LIPOPROTEIN"/>
    <property type="match status" value="1"/>
</dbReference>
<dbReference type="EMBL" id="CP040017">
    <property type="protein sequence ID" value="QCP11647.1"/>
    <property type="molecule type" value="Genomic_DNA"/>
</dbReference>
<evidence type="ECO:0000313" key="5">
    <source>
        <dbReference type="Proteomes" id="UP000584325"/>
    </source>
</evidence>
<dbReference type="AlphaFoldDB" id="A0A4P8HPI7"/>
<evidence type="ECO:0000313" key="4">
    <source>
        <dbReference type="Proteomes" id="UP000298763"/>
    </source>
</evidence>
<dbReference type="RefSeq" id="WP_137314494.1">
    <property type="nucleotide sequence ID" value="NZ_CP040017.1"/>
</dbReference>
<keyword evidence="4" id="KW-1185">Reference proteome</keyword>
<dbReference type="Proteomes" id="UP000298763">
    <property type="component" value="Chromosome"/>
</dbReference>
<dbReference type="Gene3D" id="3.30.160.670">
    <property type="match status" value="1"/>
</dbReference>